<dbReference type="EMBL" id="BFEA01000019">
    <property type="protein sequence ID" value="GBG61412.1"/>
    <property type="molecule type" value="Genomic_DNA"/>
</dbReference>
<evidence type="ECO:0000256" key="1">
    <source>
        <dbReference type="SAM" id="MobiDB-lite"/>
    </source>
</evidence>
<feature type="compositionally biased region" description="Polar residues" evidence="1">
    <location>
        <begin position="1"/>
        <end position="13"/>
    </location>
</feature>
<feature type="region of interest" description="Disordered" evidence="1">
    <location>
        <begin position="1"/>
        <end position="27"/>
    </location>
</feature>
<sequence>MSRSFSNTSNLSHSAAGHPGSTLTHPLYSLIGGHRAVDYPWSFISLFSSSTSHSSSTKKEATRGDKRQHKAT</sequence>
<keyword evidence="3" id="KW-1185">Reference proteome</keyword>
<feature type="region of interest" description="Disordered" evidence="1">
    <location>
        <begin position="48"/>
        <end position="72"/>
    </location>
</feature>
<dbReference type="Gramene" id="GBG61412">
    <property type="protein sequence ID" value="GBG61412"/>
    <property type="gene ID" value="CBR_g20443"/>
</dbReference>
<proteinExistence type="predicted"/>
<gene>
    <name evidence="2" type="ORF">CBR_g20443</name>
</gene>
<comment type="caution">
    <text evidence="2">The sequence shown here is derived from an EMBL/GenBank/DDBJ whole genome shotgun (WGS) entry which is preliminary data.</text>
</comment>
<organism evidence="2 3">
    <name type="scientific">Chara braunii</name>
    <name type="common">Braun's stonewort</name>
    <dbReference type="NCBI Taxonomy" id="69332"/>
    <lineage>
        <taxon>Eukaryota</taxon>
        <taxon>Viridiplantae</taxon>
        <taxon>Streptophyta</taxon>
        <taxon>Charophyceae</taxon>
        <taxon>Charales</taxon>
        <taxon>Characeae</taxon>
        <taxon>Chara</taxon>
    </lineage>
</organism>
<name>A0A388JUM1_CHABU</name>
<evidence type="ECO:0000313" key="3">
    <source>
        <dbReference type="Proteomes" id="UP000265515"/>
    </source>
</evidence>
<protein>
    <submittedName>
        <fullName evidence="2">Uncharacterized protein</fullName>
    </submittedName>
</protein>
<accession>A0A388JUM1</accession>
<evidence type="ECO:0000313" key="2">
    <source>
        <dbReference type="EMBL" id="GBG61412.1"/>
    </source>
</evidence>
<dbReference type="Proteomes" id="UP000265515">
    <property type="component" value="Unassembled WGS sequence"/>
</dbReference>
<dbReference type="AlphaFoldDB" id="A0A388JUM1"/>
<reference evidence="2 3" key="1">
    <citation type="journal article" date="2018" name="Cell">
        <title>The Chara Genome: Secondary Complexity and Implications for Plant Terrestrialization.</title>
        <authorList>
            <person name="Nishiyama T."/>
            <person name="Sakayama H."/>
            <person name="Vries J.D."/>
            <person name="Buschmann H."/>
            <person name="Saint-Marcoux D."/>
            <person name="Ullrich K.K."/>
            <person name="Haas F.B."/>
            <person name="Vanderstraeten L."/>
            <person name="Becker D."/>
            <person name="Lang D."/>
            <person name="Vosolsobe S."/>
            <person name="Rombauts S."/>
            <person name="Wilhelmsson P.K.I."/>
            <person name="Janitza P."/>
            <person name="Kern R."/>
            <person name="Heyl A."/>
            <person name="Rumpler F."/>
            <person name="Villalobos L.I.A.C."/>
            <person name="Clay J.M."/>
            <person name="Skokan R."/>
            <person name="Toyoda A."/>
            <person name="Suzuki Y."/>
            <person name="Kagoshima H."/>
            <person name="Schijlen E."/>
            <person name="Tajeshwar N."/>
            <person name="Catarino B."/>
            <person name="Hetherington A.J."/>
            <person name="Saltykova A."/>
            <person name="Bonnot C."/>
            <person name="Breuninger H."/>
            <person name="Symeonidi A."/>
            <person name="Radhakrishnan G.V."/>
            <person name="Van Nieuwerburgh F."/>
            <person name="Deforce D."/>
            <person name="Chang C."/>
            <person name="Karol K.G."/>
            <person name="Hedrich R."/>
            <person name="Ulvskov P."/>
            <person name="Glockner G."/>
            <person name="Delwiche C.F."/>
            <person name="Petrasek J."/>
            <person name="Van de Peer Y."/>
            <person name="Friml J."/>
            <person name="Beilby M."/>
            <person name="Dolan L."/>
            <person name="Kohara Y."/>
            <person name="Sugano S."/>
            <person name="Fujiyama A."/>
            <person name="Delaux P.-M."/>
            <person name="Quint M."/>
            <person name="TheiBen G."/>
            <person name="Hagemann M."/>
            <person name="Harholt J."/>
            <person name="Dunand C."/>
            <person name="Zachgo S."/>
            <person name="Langdale J."/>
            <person name="Maumus F."/>
            <person name="Straeten D.V.D."/>
            <person name="Gould S.B."/>
            <person name="Rensing S.A."/>
        </authorList>
    </citation>
    <scope>NUCLEOTIDE SEQUENCE [LARGE SCALE GENOMIC DNA]</scope>
    <source>
        <strain evidence="2 3">S276</strain>
    </source>
</reference>